<protein>
    <submittedName>
        <fullName evidence="1">Uncharacterized protein</fullName>
    </submittedName>
</protein>
<dbReference type="Gene3D" id="3.30.160.20">
    <property type="match status" value="1"/>
</dbReference>
<keyword evidence="2" id="KW-1185">Reference proteome</keyword>
<accession>A0ABQ9FUP7</accession>
<dbReference type="EMBL" id="JARBDR010000214">
    <property type="protein sequence ID" value="KAJ8319440.1"/>
    <property type="molecule type" value="Genomic_DNA"/>
</dbReference>
<organism evidence="1 2">
    <name type="scientific">Tegillarca granosa</name>
    <name type="common">Malaysian cockle</name>
    <name type="synonym">Anadara granosa</name>
    <dbReference type="NCBI Taxonomy" id="220873"/>
    <lineage>
        <taxon>Eukaryota</taxon>
        <taxon>Metazoa</taxon>
        <taxon>Spiralia</taxon>
        <taxon>Lophotrochozoa</taxon>
        <taxon>Mollusca</taxon>
        <taxon>Bivalvia</taxon>
        <taxon>Autobranchia</taxon>
        <taxon>Pteriomorphia</taxon>
        <taxon>Arcoida</taxon>
        <taxon>Arcoidea</taxon>
        <taxon>Arcidae</taxon>
        <taxon>Tegillarca</taxon>
    </lineage>
</organism>
<evidence type="ECO:0000313" key="1">
    <source>
        <dbReference type="EMBL" id="KAJ8319440.1"/>
    </source>
</evidence>
<sequence length="84" mass="9949">MHVNNMEKHTGQHMSFVYDKTRKQVLNQADCLDKIRTSIYAVSKVREGPTEEFLLVKAQREAKKKAAMVQEKRRKSMIKRDRTR</sequence>
<evidence type="ECO:0000313" key="2">
    <source>
        <dbReference type="Proteomes" id="UP001217089"/>
    </source>
</evidence>
<gene>
    <name evidence="1" type="ORF">KUTeg_004531</name>
</gene>
<dbReference type="Proteomes" id="UP001217089">
    <property type="component" value="Unassembled WGS sequence"/>
</dbReference>
<proteinExistence type="predicted"/>
<comment type="caution">
    <text evidence="1">The sequence shown here is derived from an EMBL/GenBank/DDBJ whole genome shotgun (WGS) entry which is preliminary data.</text>
</comment>
<name>A0ABQ9FUP7_TEGGR</name>
<reference evidence="1 2" key="1">
    <citation type="submission" date="2022-12" db="EMBL/GenBank/DDBJ databases">
        <title>Chromosome-level genome of Tegillarca granosa.</title>
        <authorList>
            <person name="Kim J."/>
        </authorList>
    </citation>
    <scope>NUCLEOTIDE SEQUENCE [LARGE SCALE GENOMIC DNA]</scope>
    <source>
        <strain evidence="1">Teg-2019</strain>
        <tissue evidence="1">Adductor muscle</tissue>
    </source>
</reference>